<evidence type="ECO:0000313" key="1">
    <source>
        <dbReference type="EMBL" id="MEL5987684.1"/>
    </source>
</evidence>
<dbReference type="InterPro" id="IPR027417">
    <property type="entry name" value="P-loop_NTPase"/>
</dbReference>
<keyword evidence="2" id="KW-1185">Reference proteome</keyword>
<accession>A0ABU9LL22</accession>
<name>A0ABU9LL22_9BACL</name>
<evidence type="ECO:0008006" key="3">
    <source>
        <dbReference type="Google" id="ProtNLM"/>
    </source>
</evidence>
<dbReference type="EMBL" id="JBCEWA010000003">
    <property type="protein sequence ID" value="MEL5987684.1"/>
    <property type="molecule type" value="Genomic_DNA"/>
</dbReference>
<protein>
    <recommendedName>
        <fullName evidence="3">Adenosylcobinamide kinase</fullName>
    </recommendedName>
</protein>
<dbReference type="Proteomes" id="UP001398420">
    <property type="component" value="Unassembled WGS sequence"/>
</dbReference>
<dbReference type="Gene3D" id="3.40.50.300">
    <property type="entry name" value="P-loop containing nucleotide triphosphate hydrolases"/>
    <property type="match status" value="1"/>
</dbReference>
<sequence length="133" mass="15560">MHIIIGGAYNGKRKYVTEQLKTQAVEWCNDLQHSNIENEYAEILVITDLEKQIEPFLNEPEKEVAETFFNKIVKNGFKYKSIYVIIEDIGRGVVPIISEKRKLRDVLGRLYQLLFAESQTITRIWYGIPQKIK</sequence>
<dbReference type="RefSeq" id="WP_342302710.1">
    <property type="nucleotide sequence ID" value="NZ_JBCEWA010000003.1"/>
</dbReference>
<reference evidence="1 2" key="1">
    <citation type="submission" date="2024-04" db="EMBL/GenBank/DDBJ databases">
        <authorList>
            <person name="Wu Y.S."/>
            <person name="Zhang L."/>
        </authorList>
    </citation>
    <scope>NUCLEOTIDE SEQUENCE [LARGE SCALE GENOMIC DNA]</scope>
    <source>
        <strain evidence="1 2">KG-01</strain>
    </source>
</reference>
<gene>
    <name evidence="1" type="ORF">AAF454_04580</name>
</gene>
<dbReference type="SUPFAM" id="SSF52540">
    <property type="entry name" value="P-loop containing nucleoside triphosphate hydrolases"/>
    <property type="match status" value="1"/>
</dbReference>
<proteinExistence type="predicted"/>
<evidence type="ECO:0000313" key="2">
    <source>
        <dbReference type="Proteomes" id="UP001398420"/>
    </source>
</evidence>
<organism evidence="1 2">
    <name type="scientific">Kurthia gibsonii</name>
    <dbReference type="NCBI Taxonomy" id="33946"/>
    <lineage>
        <taxon>Bacteria</taxon>
        <taxon>Bacillati</taxon>
        <taxon>Bacillota</taxon>
        <taxon>Bacilli</taxon>
        <taxon>Bacillales</taxon>
        <taxon>Caryophanaceae</taxon>
        <taxon>Kurthia</taxon>
    </lineage>
</organism>
<comment type="caution">
    <text evidence="1">The sequence shown here is derived from an EMBL/GenBank/DDBJ whole genome shotgun (WGS) entry which is preliminary data.</text>
</comment>